<organism evidence="1">
    <name type="scientific">viral metagenome</name>
    <dbReference type="NCBI Taxonomy" id="1070528"/>
    <lineage>
        <taxon>unclassified sequences</taxon>
        <taxon>metagenomes</taxon>
        <taxon>organismal metagenomes</taxon>
    </lineage>
</organism>
<sequence length="113" mass="13630">MSLLDILKTNRVKLQELIDSEINKIRVANQEINDILPFIEQSWSYFYKYNDYLNKNNIRYKNINKYNEILQNLDNQISHLVVIKDDENRVKIIDEDQMKDINETIFNISNLHL</sequence>
<name>A0A6C0CGU3_9ZZZZ</name>
<dbReference type="EMBL" id="MN739403">
    <property type="protein sequence ID" value="QHT02909.1"/>
    <property type="molecule type" value="Genomic_DNA"/>
</dbReference>
<reference evidence="1" key="1">
    <citation type="journal article" date="2020" name="Nature">
        <title>Giant virus diversity and host interactions through global metagenomics.</title>
        <authorList>
            <person name="Schulz F."/>
            <person name="Roux S."/>
            <person name="Paez-Espino D."/>
            <person name="Jungbluth S."/>
            <person name="Walsh D.A."/>
            <person name="Denef V.J."/>
            <person name="McMahon K.D."/>
            <person name="Konstantinidis K.T."/>
            <person name="Eloe-Fadrosh E.A."/>
            <person name="Kyrpides N.C."/>
            <person name="Woyke T."/>
        </authorList>
    </citation>
    <scope>NUCLEOTIDE SEQUENCE</scope>
    <source>
        <strain evidence="1">GVMAG-M-3300020727-4</strain>
    </source>
</reference>
<dbReference type="AlphaFoldDB" id="A0A6C0CGU3"/>
<evidence type="ECO:0000313" key="1">
    <source>
        <dbReference type="EMBL" id="QHT02909.1"/>
    </source>
</evidence>
<protein>
    <submittedName>
        <fullName evidence="1">Uncharacterized protein</fullName>
    </submittedName>
</protein>
<accession>A0A6C0CGU3</accession>
<proteinExistence type="predicted"/>